<evidence type="ECO:0000313" key="2">
    <source>
        <dbReference type="Proteomes" id="UP001165064"/>
    </source>
</evidence>
<dbReference type="Proteomes" id="UP001165064">
    <property type="component" value="Unassembled WGS sequence"/>
</dbReference>
<reference evidence="1" key="1">
    <citation type="submission" date="2023-04" db="EMBL/GenBank/DDBJ databases">
        <title>Ambrosiozyma monospora NBRC 10751.</title>
        <authorList>
            <person name="Ichikawa N."/>
            <person name="Sato H."/>
            <person name="Tonouchi N."/>
        </authorList>
    </citation>
    <scope>NUCLEOTIDE SEQUENCE</scope>
    <source>
        <strain evidence="1">NBRC 10751</strain>
    </source>
</reference>
<organism evidence="1 2">
    <name type="scientific">Ambrosiozyma monospora</name>
    <name type="common">Yeast</name>
    <name type="synonym">Endomycopsis monosporus</name>
    <dbReference type="NCBI Taxonomy" id="43982"/>
    <lineage>
        <taxon>Eukaryota</taxon>
        <taxon>Fungi</taxon>
        <taxon>Dikarya</taxon>
        <taxon>Ascomycota</taxon>
        <taxon>Saccharomycotina</taxon>
        <taxon>Pichiomycetes</taxon>
        <taxon>Pichiales</taxon>
        <taxon>Pichiaceae</taxon>
        <taxon>Ambrosiozyma</taxon>
    </lineage>
</organism>
<gene>
    <name evidence="1" type="ORF">Amon02_000213400</name>
</gene>
<proteinExistence type="predicted"/>
<accession>A0ACB5SWM1</accession>
<sequence>MMKLDFDVFSDIDSVLSFDADNELSLSTGSYPSIDPLSCQCDEDNNYATDELQTSIEDQFNYSVISLDMPSAIENTITENISSNTSNINYSNSHITNNVNKDKLVHTNSPKKVDWLPIEKTIEPASVHSSFSHSKELNKDIQ</sequence>
<protein>
    <submittedName>
        <fullName evidence="1">Unnamed protein product</fullName>
    </submittedName>
</protein>
<name>A0ACB5SWM1_AMBMO</name>
<dbReference type="EMBL" id="BSXS01001190">
    <property type="protein sequence ID" value="GME75377.1"/>
    <property type="molecule type" value="Genomic_DNA"/>
</dbReference>
<keyword evidence="2" id="KW-1185">Reference proteome</keyword>
<evidence type="ECO:0000313" key="1">
    <source>
        <dbReference type="EMBL" id="GME75377.1"/>
    </source>
</evidence>
<comment type="caution">
    <text evidence="1">The sequence shown here is derived from an EMBL/GenBank/DDBJ whole genome shotgun (WGS) entry which is preliminary data.</text>
</comment>